<dbReference type="EMBL" id="CADCVM010000119">
    <property type="protein sequence ID" value="CAA9477864.1"/>
    <property type="molecule type" value="Genomic_DNA"/>
</dbReference>
<sequence>MSTEASKGGPGRRGSDRNRVDLPPAALAGNTGFLLGRVGELARERFERALGPMGLKARHYGVMSALAEGGSHAQGDLGQKLSIDRTTMVGLVDELEGMGLVERRRDREDRRRYELTLTEAGRETLAEAESVAEKLQEAMLAPLDAAGRRRLHEMLAGVLRGLQRSDRA</sequence>
<evidence type="ECO:0000259" key="5">
    <source>
        <dbReference type="PROSITE" id="PS50995"/>
    </source>
</evidence>
<keyword evidence="3" id="KW-0804">Transcription</keyword>
<reference evidence="6" key="1">
    <citation type="submission" date="2020-02" db="EMBL/GenBank/DDBJ databases">
        <authorList>
            <person name="Meier V. D."/>
        </authorList>
    </citation>
    <scope>NUCLEOTIDE SEQUENCE</scope>
    <source>
        <strain evidence="6">AVDCRST_MAG05</strain>
    </source>
</reference>
<evidence type="ECO:0000256" key="2">
    <source>
        <dbReference type="ARBA" id="ARBA00023125"/>
    </source>
</evidence>
<accession>A0A6J4RNE6</accession>
<name>A0A6J4RNE6_9ACTN</name>
<keyword evidence="2" id="KW-0238">DNA-binding</keyword>
<dbReference type="InterPro" id="IPR039422">
    <property type="entry name" value="MarR/SlyA-like"/>
</dbReference>
<dbReference type="InterPro" id="IPR036390">
    <property type="entry name" value="WH_DNA-bd_sf"/>
</dbReference>
<dbReference type="GO" id="GO:0006950">
    <property type="term" value="P:response to stress"/>
    <property type="evidence" value="ECO:0007669"/>
    <property type="project" value="TreeGrafter"/>
</dbReference>
<dbReference type="PANTHER" id="PTHR33164">
    <property type="entry name" value="TRANSCRIPTIONAL REGULATOR, MARR FAMILY"/>
    <property type="match status" value="1"/>
</dbReference>
<evidence type="ECO:0000256" key="1">
    <source>
        <dbReference type="ARBA" id="ARBA00023015"/>
    </source>
</evidence>
<dbReference type="PANTHER" id="PTHR33164:SF43">
    <property type="entry name" value="HTH-TYPE TRANSCRIPTIONAL REPRESSOR YETL"/>
    <property type="match status" value="1"/>
</dbReference>
<feature type="region of interest" description="Disordered" evidence="4">
    <location>
        <begin position="1"/>
        <end position="24"/>
    </location>
</feature>
<dbReference type="Gene3D" id="1.10.10.10">
    <property type="entry name" value="Winged helix-like DNA-binding domain superfamily/Winged helix DNA-binding domain"/>
    <property type="match status" value="1"/>
</dbReference>
<gene>
    <name evidence="6" type="ORF">AVDCRST_MAG05-1077</name>
</gene>
<feature type="domain" description="HTH marR-type" evidence="5">
    <location>
        <begin position="28"/>
        <end position="160"/>
    </location>
</feature>
<dbReference type="PROSITE" id="PS01117">
    <property type="entry name" value="HTH_MARR_1"/>
    <property type="match status" value="1"/>
</dbReference>
<protein>
    <recommendedName>
        <fullName evidence="5">HTH marR-type domain-containing protein</fullName>
    </recommendedName>
</protein>
<dbReference type="InterPro" id="IPR023187">
    <property type="entry name" value="Tscrpt_reg_MarR-type_CS"/>
</dbReference>
<evidence type="ECO:0000313" key="6">
    <source>
        <dbReference type="EMBL" id="CAA9477864.1"/>
    </source>
</evidence>
<dbReference type="PRINTS" id="PR00598">
    <property type="entry name" value="HTHMARR"/>
</dbReference>
<keyword evidence="1" id="KW-0805">Transcription regulation</keyword>
<evidence type="ECO:0000256" key="4">
    <source>
        <dbReference type="SAM" id="MobiDB-lite"/>
    </source>
</evidence>
<proteinExistence type="predicted"/>
<dbReference type="GO" id="GO:0003700">
    <property type="term" value="F:DNA-binding transcription factor activity"/>
    <property type="evidence" value="ECO:0007669"/>
    <property type="project" value="InterPro"/>
</dbReference>
<evidence type="ECO:0000256" key="3">
    <source>
        <dbReference type="ARBA" id="ARBA00023163"/>
    </source>
</evidence>
<dbReference type="Pfam" id="PF12802">
    <property type="entry name" value="MarR_2"/>
    <property type="match status" value="1"/>
</dbReference>
<dbReference type="AlphaFoldDB" id="A0A6J4RNE6"/>
<dbReference type="GO" id="GO:0003677">
    <property type="term" value="F:DNA binding"/>
    <property type="evidence" value="ECO:0007669"/>
    <property type="project" value="UniProtKB-KW"/>
</dbReference>
<dbReference type="SUPFAM" id="SSF46785">
    <property type="entry name" value="Winged helix' DNA-binding domain"/>
    <property type="match status" value="1"/>
</dbReference>
<dbReference type="SMART" id="SM00347">
    <property type="entry name" value="HTH_MARR"/>
    <property type="match status" value="1"/>
</dbReference>
<dbReference type="PROSITE" id="PS50995">
    <property type="entry name" value="HTH_MARR_2"/>
    <property type="match status" value="1"/>
</dbReference>
<dbReference type="InterPro" id="IPR000835">
    <property type="entry name" value="HTH_MarR-typ"/>
</dbReference>
<dbReference type="InterPro" id="IPR036388">
    <property type="entry name" value="WH-like_DNA-bd_sf"/>
</dbReference>
<organism evidence="6">
    <name type="scientific">uncultured Rubrobacteraceae bacterium</name>
    <dbReference type="NCBI Taxonomy" id="349277"/>
    <lineage>
        <taxon>Bacteria</taxon>
        <taxon>Bacillati</taxon>
        <taxon>Actinomycetota</taxon>
        <taxon>Rubrobacteria</taxon>
        <taxon>Rubrobacterales</taxon>
        <taxon>Rubrobacteraceae</taxon>
        <taxon>environmental samples</taxon>
    </lineage>
</organism>